<protein>
    <submittedName>
        <fullName evidence="1">Uncharacterized protein</fullName>
    </submittedName>
</protein>
<sequence length="307" mass="32056">MDAVERDDAGALAALESRLSSAHHAVFPRAQRPLVAGSPALTPEDAKQAREAALIAAAGIQRRRERRSVRTAGSRAKLDPGSAPVKAFLAAGRIAARVRDGYAQAAADSTWRGLEAHDATAVIAALEASFADSAADCTCIDAGRVGPDRRAYVTVVLRVPGPEVVPDRGPGVSATGRPMLRRRTAGQREETYRAILASATLGAVNHVLGAAIATDDVNVVLVRPALPSATDLQSGGSRQPRFEGLHVARLSREEVTLRPVDADPVALVFGSAQPPRLLERDELTGEGDAADELGTLVAALNAALDND</sequence>
<dbReference type="AlphaFoldDB" id="W9GID2"/>
<dbReference type="OrthoDB" id="4860406at2"/>
<evidence type="ECO:0000313" key="2">
    <source>
        <dbReference type="Proteomes" id="UP000019494"/>
    </source>
</evidence>
<gene>
    <name evidence="1" type="ORF">N864_11450</name>
</gene>
<reference evidence="2" key="1">
    <citation type="submission" date="2013-08" db="EMBL/GenBank/DDBJ databases">
        <title>Intrasporangium oryzae NRRL B-24470.</title>
        <authorList>
            <person name="Liu H."/>
            <person name="Wang G."/>
        </authorList>
    </citation>
    <scope>NUCLEOTIDE SEQUENCE [LARGE SCALE GENOMIC DNA]</scope>
    <source>
        <strain evidence="2">Q5-1</strain>
    </source>
</reference>
<dbReference type="EMBL" id="AWQS01000225">
    <property type="protein sequence ID" value="EWT04548.1"/>
    <property type="molecule type" value="Genomic_DNA"/>
</dbReference>
<name>W9GID2_9MICO</name>
<organism evidence="1 2">
    <name type="scientific">Intrasporangium chromatireducens Q5-1</name>
    <dbReference type="NCBI Taxonomy" id="584657"/>
    <lineage>
        <taxon>Bacteria</taxon>
        <taxon>Bacillati</taxon>
        <taxon>Actinomycetota</taxon>
        <taxon>Actinomycetes</taxon>
        <taxon>Micrococcales</taxon>
        <taxon>Intrasporangiaceae</taxon>
        <taxon>Intrasporangium</taxon>
    </lineage>
</organism>
<comment type="caution">
    <text evidence="1">The sequence shown here is derived from an EMBL/GenBank/DDBJ whole genome shotgun (WGS) entry which is preliminary data.</text>
</comment>
<proteinExistence type="predicted"/>
<dbReference type="Proteomes" id="UP000019494">
    <property type="component" value="Unassembled WGS sequence"/>
</dbReference>
<keyword evidence="2" id="KW-1185">Reference proteome</keyword>
<evidence type="ECO:0000313" key="1">
    <source>
        <dbReference type="EMBL" id="EWT04548.1"/>
    </source>
</evidence>
<dbReference type="RefSeq" id="WP_034720324.1">
    <property type="nucleotide sequence ID" value="NZ_AWQS01000225.1"/>
</dbReference>
<accession>W9GID2</accession>